<dbReference type="Proteomes" id="UP000321058">
    <property type="component" value="Unassembled WGS sequence"/>
</dbReference>
<dbReference type="CDD" id="cd06233">
    <property type="entry name" value="M14-like"/>
    <property type="match status" value="1"/>
</dbReference>
<organism evidence="1 2">
    <name type="scientific">Reyranella soli</name>
    <dbReference type="NCBI Taxonomy" id="1230389"/>
    <lineage>
        <taxon>Bacteria</taxon>
        <taxon>Pseudomonadati</taxon>
        <taxon>Pseudomonadota</taxon>
        <taxon>Alphaproteobacteria</taxon>
        <taxon>Hyphomicrobiales</taxon>
        <taxon>Reyranellaceae</taxon>
        <taxon>Reyranella</taxon>
    </lineage>
</organism>
<evidence type="ECO:0008006" key="3">
    <source>
        <dbReference type="Google" id="ProtNLM"/>
    </source>
</evidence>
<dbReference type="EMBL" id="BKAJ01000033">
    <property type="protein sequence ID" value="GEP54988.1"/>
    <property type="molecule type" value="Genomic_DNA"/>
</dbReference>
<sequence>MVSVPECFSESYAEARPKFCGAAAAASGEIRSWLNPNGRGPTGEALYLDTARFGPRDAKNMLVLIAGTHGVEGHCGSGAEIAWLRNGGPDKLPKDTGALLIHALNPHGFAWTRRVTEDNVDLNRNFVDHDKAYPLNEGYAALADAILPKEWTEASRADTERTFASYAQTHGAFGLQGAITGGQYTHADGIFFGGNKPTWSNRTVRAIARNELAQAKQIAIIDFHTGLGPFGHGELICAVPPTSKSFPRAKAWYGDEMTSPESGTSTSAIVVGIMTDAFPQELPDAQVTPIAIEYGTYSVPEVLNAVRADNWLHQRGDLGSTQGRELKADIKERFFPSGDKWREMVWARADQTIGWALKGMRGA</sequence>
<dbReference type="AlphaFoldDB" id="A0A512N7N3"/>
<gene>
    <name evidence="1" type="ORF">RSO01_21540</name>
</gene>
<name>A0A512N7N3_9HYPH</name>
<dbReference type="OrthoDB" id="4014363at2"/>
<dbReference type="Gene3D" id="3.40.630.10">
    <property type="entry name" value="Zn peptidases"/>
    <property type="match status" value="1"/>
</dbReference>
<evidence type="ECO:0000313" key="2">
    <source>
        <dbReference type="Proteomes" id="UP000321058"/>
    </source>
</evidence>
<reference evidence="1 2" key="1">
    <citation type="submission" date="2019-07" db="EMBL/GenBank/DDBJ databases">
        <title>Whole genome shotgun sequence of Reyranella soli NBRC 108950.</title>
        <authorList>
            <person name="Hosoyama A."/>
            <person name="Uohara A."/>
            <person name="Ohji S."/>
            <person name="Ichikawa N."/>
        </authorList>
    </citation>
    <scope>NUCLEOTIDE SEQUENCE [LARGE SCALE GENOMIC DNA]</scope>
    <source>
        <strain evidence="1 2">NBRC 108950</strain>
    </source>
</reference>
<keyword evidence="2" id="KW-1185">Reference proteome</keyword>
<dbReference type="Pfam" id="PF10994">
    <property type="entry name" value="DUF2817"/>
    <property type="match status" value="1"/>
</dbReference>
<dbReference type="RefSeq" id="WP_147149056.1">
    <property type="nucleotide sequence ID" value="NZ_BKAJ01000033.1"/>
</dbReference>
<dbReference type="InterPro" id="IPR021259">
    <property type="entry name" value="DUF2817"/>
</dbReference>
<proteinExistence type="predicted"/>
<protein>
    <recommendedName>
        <fullName evidence="3">DUF2817 domain-containing protein</fullName>
    </recommendedName>
</protein>
<dbReference type="SUPFAM" id="SSF53187">
    <property type="entry name" value="Zn-dependent exopeptidases"/>
    <property type="match status" value="1"/>
</dbReference>
<accession>A0A512N7N3</accession>
<evidence type="ECO:0000313" key="1">
    <source>
        <dbReference type="EMBL" id="GEP54988.1"/>
    </source>
</evidence>
<comment type="caution">
    <text evidence="1">The sequence shown here is derived from an EMBL/GenBank/DDBJ whole genome shotgun (WGS) entry which is preliminary data.</text>
</comment>